<dbReference type="InterPro" id="IPR033126">
    <property type="entry name" value="Glyco_hydro_9_Asp/Glu_AS"/>
</dbReference>
<feature type="active site" evidence="6">
    <location>
        <position position="227"/>
    </location>
</feature>
<accession>Q52746</accession>
<name>Q52746_RUMFL</name>
<comment type="catalytic activity">
    <reaction evidence="7">
        <text>Endohydrolysis of (1-&gt;4)-beta-D-glucosidic linkages in cellulose, lichenin and cereal beta-D-glucans.</text>
        <dbReference type="EC" id="3.2.1.4"/>
    </reaction>
</comment>
<dbReference type="PROSITE" id="PS00698">
    <property type="entry name" value="GH9_3"/>
    <property type="match status" value="1"/>
</dbReference>
<dbReference type="EMBL" id="L05368">
    <property type="protein sequence ID" value="AAA17731.1"/>
    <property type="molecule type" value="Unassigned_DNA"/>
</dbReference>
<dbReference type="SUPFAM" id="SSF48208">
    <property type="entry name" value="Six-hairpin glycosidases"/>
    <property type="match status" value="2"/>
</dbReference>
<feature type="domain" description="Glycoside hydrolase family 9" evidence="9">
    <location>
        <begin position="2"/>
        <end position="248"/>
    </location>
</feature>
<protein>
    <recommendedName>
        <fullName evidence="7">Endoglucanase</fullName>
        <ecNumber evidence="7">3.2.1.4</ecNumber>
    </recommendedName>
</protein>
<evidence type="ECO:0000256" key="7">
    <source>
        <dbReference type="RuleBase" id="RU361166"/>
    </source>
</evidence>
<dbReference type="InterPro" id="IPR001701">
    <property type="entry name" value="Glyco_hydro_9"/>
</dbReference>
<comment type="similarity">
    <text evidence="6 7">Belongs to the glycosyl hydrolase 9 (cellulase E) family.</text>
</comment>
<keyword evidence="5 6" id="KW-0624">Polysaccharide degradation</keyword>
<keyword evidence="1" id="KW-0732">Signal</keyword>
<evidence type="ECO:0000256" key="3">
    <source>
        <dbReference type="ARBA" id="ARBA00023277"/>
    </source>
</evidence>
<evidence type="ECO:0000256" key="5">
    <source>
        <dbReference type="ARBA" id="ARBA00023326"/>
    </source>
</evidence>
<evidence type="ECO:0000256" key="6">
    <source>
        <dbReference type="PROSITE-ProRule" id="PRU10060"/>
    </source>
</evidence>
<dbReference type="PANTHER" id="PTHR22298">
    <property type="entry name" value="ENDO-1,4-BETA-GLUCANASE"/>
    <property type="match status" value="1"/>
</dbReference>
<dbReference type="InterPro" id="IPR008928">
    <property type="entry name" value="6-hairpin_glycosidase_sf"/>
</dbReference>
<evidence type="ECO:0000313" key="10">
    <source>
        <dbReference type="EMBL" id="AAA17731.1"/>
    </source>
</evidence>
<dbReference type="GO" id="GO:0030245">
    <property type="term" value="P:cellulose catabolic process"/>
    <property type="evidence" value="ECO:0007669"/>
    <property type="project" value="UniProtKB-KW"/>
</dbReference>
<evidence type="ECO:0000256" key="1">
    <source>
        <dbReference type="ARBA" id="ARBA00022729"/>
    </source>
</evidence>
<dbReference type="AlphaFoldDB" id="Q52746"/>
<dbReference type="Pfam" id="PF00759">
    <property type="entry name" value="Glyco_hydro_9"/>
    <property type="match status" value="1"/>
</dbReference>
<dbReference type="InterPro" id="IPR012341">
    <property type="entry name" value="6hp_glycosidase-like_sf"/>
</dbReference>
<keyword evidence="4 6" id="KW-0326">Glycosidase</keyword>
<keyword evidence="3 6" id="KW-0119">Carbohydrate metabolism</keyword>
<evidence type="ECO:0000256" key="4">
    <source>
        <dbReference type="ARBA" id="ARBA00023295"/>
    </source>
</evidence>
<dbReference type="CAZy" id="GH9">
    <property type="family name" value="Glycoside Hydrolase Family 9"/>
</dbReference>
<keyword evidence="7" id="KW-0136">Cellulose degradation</keyword>
<dbReference type="EC" id="3.2.1.4" evidence="7"/>
<evidence type="ECO:0000256" key="2">
    <source>
        <dbReference type="ARBA" id="ARBA00022801"/>
    </source>
</evidence>
<reference evidence="10" key="2">
    <citation type="submission" date="1992-11" db="EMBL/GenBank/DDBJ databases">
        <authorList>
            <person name="White B.A."/>
        </authorList>
    </citation>
    <scope>NUCLEOTIDE SEQUENCE</scope>
    <source>
        <strain evidence="10">FD-1</strain>
    </source>
</reference>
<sequence>MADQYLEQAKKLYEFAKAKPPLNEYGVNRKEGTEYDFYKSDAKEDDVAWAAAWLYKATQEDQYKNELASYPGPNPNDDNWSSLNWNRVDLAASIMNGEINNNWNTASDWFNNHCKSDNYFFVGEWGSARYNCAAQLAALVASKHDAVDKEAWAQNQMGYILGEKGVGTANPKCFVTGFDENSPKNPHHRAASGTDSAQTNADSIENKHILLGALVGGPADENGAYQDIRSDYQSNEVSLDYNAGLVGAAAGLYYFYPQGITDADISASVPDSGVEITYGGGMGNSAVVNNSQNYAKLLQYSLYFYDANMCGSDVGESSALTWRKDCHVQDAQLNSAPAESETILPKLNTVIGKYWSFVNLLSEENAEADTVPAATRTKTRVLRLSKAVDLRNSLRCRRLRTVSRI</sequence>
<evidence type="ECO:0000256" key="8">
    <source>
        <dbReference type="SAM" id="MobiDB-lite"/>
    </source>
</evidence>
<evidence type="ECO:0000259" key="9">
    <source>
        <dbReference type="Pfam" id="PF00759"/>
    </source>
</evidence>
<reference evidence="10" key="1">
    <citation type="submission" date="1992-11" db="EMBL/GenBank/DDBJ databases">
        <title>Nucleotide sequence of the celD beta-glucanase gene from Ruminococcus flavefaciens FD-1.</title>
        <authorList>
            <person name="Vercoe P.E."/>
            <person name="and White B.A."/>
        </authorList>
    </citation>
    <scope>NUCLEOTIDE SEQUENCE</scope>
    <source>
        <strain evidence="10">FD-1</strain>
    </source>
</reference>
<proteinExistence type="inferred from homology"/>
<organism evidence="10">
    <name type="scientific">Ruminococcus flavefaciens</name>
    <dbReference type="NCBI Taxonomy" id="1265"/>
    <lineage>
        <taxon>Bacteria</taxon>
        <taxon>Bacillati</taxon>
        <taxon>Bacillota</taxon>
        <taxon>Clostridia</taxon>
        <taxon>Eubacteriales</taxon>
        <taxon>Oscillospiraceae</taxon>
        <taxon>Ruminococcus</taxon>
    </lineage>
</organism>
<dbReference type="Gene3D" id="1.50.10.10">
    <property type="match status" value="2"/>
</dbReference>
<dbReference type="GO" id="GO:0008810">
    <property type="term" value="F:cellulase activity"/>
    <property type="evidence" value="ECO:0007669"/>
    <property type="project" value="UniProtKB-EC"/>
</dbReference>
<gene>
    <name evidence="10" type="primary">celD</name>
</gene>
<feature type="active site" evidence="6">
    <location>
        <position position="236"/>
    </location>
</feature>
<feature type="region of interest" description="Disordered" evidence="8">
    <location>
        <begin position="179"/>
        <end position="199"/>
    </location>
</feature>
<keyword evidence="2 6" id="KW-0378">Hydrolase</keyword>